<accession>A0AAE0T231</accession>
<protein>
    <submittedName>
        <fullName evidence="1">Uncharacterized protein</fullName>
    </submittedName>
</protein>
<reference evidence="1" key="1">
    <citation type="journal article" date="2021" name="Genome Biol. Evol.">
        <title>A High-Quality Reference Genome for a Parasitic Bivalve with Doubly Uniparental Inheritance (Bivalvia: Unionida).</title>
        <authorList>
            <person name="Smith C.H."/>
        </authorList>
    </citation>
    <scope>NUCLEOTIDE SEQUENCE</scope>
    <source>
        <strain evidence="1">CHS0354</strain>
    </source>
</reference>
<organism evidence="1 2">
    <name type="scientific">Potamilus streckersoni</name>
    <dbReference type="NCBI Taxonomy" id="2493646"/>
    <lineage>
        <taxon>Eukaryota</taxon>
        <taxon>Metazoa</taxon>
        <taxon>Spiralia</taxon>
        <taxon>Lophotrochozoa</taxon>
        <taxon>Mollusca</taxon>
        <taxon>Bivalvia</taxon>
        <taxon>Autobranchia</taxon>
        <taxon>Heteroconchia</taxon>
        <taxon>Palaeoheterodonta</taxon>
        <taxon>Unionida</taxon>
        <taxon>Unionoidea</taxon>
        <taxon>Unionidae</taxon>
        <taxon>Ambleminae</taxon>
        <taxon>Lampsilini</taxon>
        <taxon>Potamilus</taxon>
    </lineage>
</organism>
<comment type="caution">
    <text evidence="1">The sequence shown here is derived from an EMBL/GenBank/DDBJ whole genome shotgun (WGS) entry which is preliminary data.</text>
</comment>
<reference evidence="1" key="3">
    <citation type="submission" date="2023-05" db="EMBL/GenBank/DDBJ databases">
        <authorList>
            <person name="Smith C.H."/>
        </authorList>
    </citation>
    <scope>NUCLEOTIDE SEQUENCE</scope>
    <source>
        <strain evidence="1">CHS0354</strain>
        <tissue evidence="1">Mantle</tissue>
    </source>
</reference>
<gene>
    <name evidence="1" type="ORF">CHS0354_027181</name>
</gene>
<proteinExistence type="predicted"/>
<evidence type="ECO:0000313" key="1">
    <source>
        <dbReference type="EMBL" id="KAK3602405.1"/>
    </source>
</evidence>
<dbReference type="EMBL" id="JAEAOA010001631">
    <property type="protein sequence ID" value="KAK3602405.1"/>
    <property type="molecule type" value="Genomic_DNA"/>
</dbReference>
<keyword evidence="2" id="KW-1185">Reference proteome</keyword>
<evidence type="ECO:0000313" key="2">
    <source>
        <dbReference type="Proteomes" id="UP001195483"/>
    </source>
</evidence>
<dbReference type="AlphaFoldDB" id="A0AAE0T231"/>
<dbReference type="Proteomes" id="UP001195483">
    <property type="component" value="Unassembled WGS sequence"/>
</dbReference>
<name>A0AAE0T231_9BIVA</name>
<sequence>MSNYNNSLMGSIFFHIKQKLIPEAETSNFLYEEKCTAKITKVNKEDGRKLGCVVSKRKDTILEKKNFVYTLRNRFEALADLRDEKEQRPLQIHVHAVNRATKGNRAATRSSDDKQLEATLARVVQQAELTRDEEC</sequence>
<reference evidence="1" key="2">
    <citation type="journal article" date="2021" name="Genome Biol. Evol.">
        <title>Developing a high-quality reference genome for a parasitic bivalve with doubly uniparental inheritance (Bivalvia: Unionida).</title>
        <authorList>
            <person name="Smith C.H."/>
        </authorList>
    </citation>
    <scope>NUCLEOTIDE SEQUENCE</scope>
    <source>
        <strain evidence="1">CHS0354</strain>
        <tissue evidence="1">Mantle</tissue>
    </source>
</reference>